<dbReference type="AlphaFoldDB" id="A0A0L6UW70"/>
<dbReference type="Proteomes" id="UP000037035">
    <property type="component" value="Unassembled WGS sequence"/>
</dbReference>
<keyword evidence="2" id="KW-1185">Reference proteome</keyword>
<evidence type="ECO:0000313" key="2">
    <source>
        <dbReference type="Proteomes" id="UP000037035"/>
    </source>
</evidence>
<reference evidence="1 2" key="1">
    <citation type="submission" date="2015-08" db="EMBL/GenBank/DDBJ databases">
        <title>Next Generation Sequencing and Analysis of the Genome of Puccinia sorghi L Schw, the Causal Agent of Maize Common Rust.</title>
        <authorList>
            <person name="Rochi L."/>
            <person name="Burguener G."/>
            <person name="Darino M."/>
            <person name="Turjanski A."/>
            <person name="Kreff E."/>
            <person name="Dieguez M.J."/>
            <person name="Sacco F."/>
        </authorList>
    </citation>
    <scope>NUCLEOTIDE SEQUENCE [LARGE SCALE GENOMIC DNA]</scope>
    <source>
        <strain evidence="1 2">RO10H11247</strain>
    </source>
</reference>
<evidence type="ECO:0000313" key="1">
    <source>
        <dbReference type="EMBL" id="KNZ52744.1"/>
    </source>
</evidence>
<accession>A0A0L6UW70</accession>
<comment type="caution">
    <text evidence="1">The sequence shown here is derived from an EMBL/GenBank/DDBJ whole genome shotgun (WGS) entry which is preliminary data.</text>
</comment>
<name>A0A0L6UW70_9BASI</name>
<sequence>MNLEQDTQLIHQENLKCLRTISRNFCIVDRLHGSIKYHSRKHVLLCKGPEKIEVLTWPGAQAAVELI</sequence>
<protein>
    <submittedName>
        <fullName evidence="1">Uncharacterized protein</fullName>
    </submittedName>
</protein>
<gene>
    <name evidence="1" type="ORF">VP01_3462g2</name>
</gene>
<dbReference type="STRING" id="27349.A0A0L6UW70"/>
<dbReference type="VEuPathDB" id="FungiDB:VP01_3462g2"/>
<dbReference type="EMBL" id="LAVV01008460">
    <property type="protein sequence ID" value="KNZ52744.1"/>
    <property type="molecule type" value="Genomic_DNA"/>
</dbReference>
<proteinExistence type="predicted"/>
<organism evidence="1 2">
    <name type="scientific">Puccinia sorghi</name>
    <dbReference type="NCBI Taxonomy" id="27349"/>
    <lineage>
        <taxon>Eukaryota</taxon>
        <taxon>Fungi</taxon>
        <taxon>Dikarya</taxon>
        <taxon>Basidiomycota</taxon>
        <taxon>Pucciniomycotina</taxon>
        <taxon>Pucciniomycetes</taxon>
        <taxon>Pucciniales</taxon>
        <taxon>Pucciniaceae</taxon>
        <taxon>Puccinia</taxon>
    </lineage>
</organism>